<evidence type="ECO:0000313" key="1">
    <source>
        <dbReference type="EMBL" id="MBB4038617.1"/>
    </source>
</evidence>
<dbReference type="RefSeq" id="WP_027314586.1">
    <property type="nucleotide sequence ID" value="NZ_JACIDC010000001.1"/>
</dbReference>
<comment type="caution">
    <text evidence="1">The sequence shown here is derived from an EMBL/GenBank/DDBJ whole genome shotgun (WGS) entry which is preliminary data.</text>
</comment>
<reference evidence="1 2" key="1">
    <citation type="submission" date="2020-08" db="EMBL/GenBank/DDBJ databases">
        <title>Genomic Encyclopedia of Type Strains, Phase IV (KMG-IV): sequencing the most valuable type-strain genomes for metagenomic binning, comparative biology and taxonomic classification.</title>
        <authorList>
            <person name="Goeker M."/>
        </authorList>
    </citation>
    <scope>NUCLEOTIDE SEQUENCE [LARGE SCALE GENOMIC DNA]</scope>
    <source>
        <strain evidence="1 2">DSM 15743</strain>
    </source>
</reference>
<gene>
    <name evidence="1" type="ORF">GGR34_000246</name>
</gene>
<dbReference type="Proteomes" id="UP000519439">
    <property type="component" value="Unassembled WGS sequence"/>
</dbReference>
<sequence>MHHIHLAEGMRLRFPARSADFDQGVEIGIVAALMSQDLTEFTRRISKDNLGQVRALVEQFGYRLVEGTADDAFVELNFYSRTARPRLRVVHSSASA</sequence>
<evidence type="ECO:0000313" key="2">
    <source>
        <dbReference type="Proteomes" id="UP000519439"/>
    </source>
</evidence>
<proteinExistence type="predicted"/>
<dbReference type="AlphaFoldDB" id="A0A7W6IBY1"/>
<organism evidence="1 2">
    <name type="scientific">Microvirga flocculans</name>
    <dbReference type="NCBI Taxonomy" id="217168"/>
    <lineage>
        <taxon>Bacteria</taxon>
        <taxon>Pseudomonadati</taxon>
        <taxon>Pseudomonadota</taxon>
        <taxon>Alphaproteobacteria</taxon>
        <taxon>Hyphomicrobiales</taxon>
        <taxon>Methylobacteriaceae</taxon>
        <taxon>Microvirga</taxon>
    </lineage>
</organism>
<keyword evidence="2" id="KW-1185">Reference proteome</keyword>
<accession>A0A7W6IBY1</accession>
<protein>
    <submittedName>
        <fullName evidence="1">Uncharacterized protein</fullName>
    </submittedName>
</protein>
<name>A0A7W6IBY1_9HYPH</name>
<dbReference type="EMBL" id="JACIDC010000001">
    <property type="protein sequence ID" value="MBB4038617.1"/>
    <property type="molecule type" value="Genomic_DNA"/>
</dbReference>